<dbReference type="InterPro" id="IPR015422">
    <property type="entry name" value="PyrdxlP-dep_Trfase_small"/>
</dbReference>
<dbReference type="InterPro" id="IPR015421">
    <property type="entry name" value="PyrdxlP-dep_Trfase_major"/>
</dbReference>
<dbReference type="PANTHER" id="PTHR11808">
    <property type="entry name" value="TRANS-SULFURATION ENZYME FAMILY MEMBER"/>
    <property type="match status" value="1"/>
</dbReference>
<dbReference type="SUPFAM" id="SSF53383">
    <property type="entry name" value="PLP-dependent transferases"/>
    <property type="match status" value="1"/>
</dbReference>
<evidence type="ECO:0000256" key="2">
    <source>
        <dbReference type="ARBA" id="ARBA00022898"/>
    </source>
</evidence>
<dbReference type="GO" id="GO:0005634">
    <property type="term" value="C:nucleus"/>
    <property type="evidence" value="ECO:0007669"/>
    <property type="project" value="EnsemblFungi"/>
</dbReference>
<proteinExistence type="inferred from homology"/>
<dbReference type="InterPro" id="IPR000277">
    <property type="entry name" value="Cys/Met-Metab_PyrdxlP-dep_enz"/>
</dbReference>
<dbReference type="EMBL" id="DS480393">
    <property type="protein sequence ID" value="EDO18119.1"/>
    <property type="molecule type" value="Genomic_DNA"/>
</dbReference>
<dbReference type="Proteomes" id="UP000000267">
    <property type="component" value="Unassembled WGS sequence"/>
</dbReference>
<protein>
    <recommendedName>
        <fullName evidence="7">Cystathionine gamma-synthase</fullName>
    </recommendedName>
</protein>
<keyword evidence="6" id="KW-1185">Reference proteome</keyword>
<dbReference type="InterPro" id="IPR054542">
    <property type="entry name" value="Cys_met_metab_PP"/>
</dbReference>
<dbReference type="HOGENOM" id="CLU_018986_3_0_1"/>
<dbReference type="KEGG" id="vpo:Kpol_1031p23"/>
<dbReference type="eggNOG" id="KOG0053">
    <property type="taxonomic scope" value="Eukaryota"/>
</dbReference>
<dbReference type="Gene3D" id="3.90.1150.10">
    <property type="entry name" value="Aspartate Aminotransferase, domain 1"/>
    <property type="match status" value="1"/>
</dbReference>
<evidence type="ECO:0000256" key="4">
    <source>
        <dbReference type="RuleBase" id="RU362118"/>
    </source>
</evidence>
<dbReference type="STRING" id="436907.A7THV7"/>
<gene>
    <name evidence="5" type="ORF">Kpol_1031p23</name>
</gene>
<feature type="modified residue" description="N6-(pyridoxal phosphate)lysine" evidence="3">
    <location>
        <position position="198"/>
    </location>
</feature>
<dbReference type="Gene3D" id="3.40.640.10">
    <property type="entry name" value="Type I PLP-dependent aspartate aminotransferase-like (Major domain)"/>
    <property type="match status" value="1"/>
</dbReference>
<keyword evidence="2 3" id="KW-0663">Pyridoxal phosphate</keyword>
<dbReference type="GO" id="GO:0016846">
    <property type="term" value="F:carbon-sulfur lyase activity"/>
    <property type="evidence" value="ECO:0007669"/>
    <property type="project" value="TreeGrafter"/>
</dbReference>
<name>A7THV7_VANPO</name>
<dbReference type="OrthoDB" id="3512640at2759"/>
<dbReference type="PIRSF" id="PIRSF001434">
    <property type="entry name" value="CGS"/>
    <property type="match status" value="1"/>
</dbReference>
<dbReference type="OMA" id="DWTKQLF"/>
<dbReference type="GO" id="GO:0030170">
    <property type="term" value="F:pyridoxal phosphate binding"/>
    <property type="evidence" value="ECO:0007669"/>
    <property type="project" value="InterPro"/>
</dbReference>
<evidence type="ECO:0000313" key="6">
    <source>
        <dbReference type="Proteomes" id="UP000000267"/>
    </source>
</evidence>
<evidence type="ECO:0000256" key="3">
    <source>
        <dbReference type="PIRSR" id="PIRSR001434-2"/>
    </source>
</evidence>
<dbReference type="PANTHER" id="PTHR11808:SF35">
    <property type="entry name" value="CYSTATHIONINE GAMMA-SYNTHASE (AFU_ORTHOLOGUE AFUA_7G01590)"/>
    <property type="match status" value="1"/>
</dbReference>
<evidence type="ECO:0008006" key="7">
    <source>
        <dbReference type="Google" id="ProtNLM"/>
    </source>
</evidence>
<dbReference type="GO" id="GO:0005737">
    <property type="term" value="C:cytoplasm"/>
    <property type="evidence" value="ECO:0007669"/>
    <property type="project" value="EnsemblFungi"/>
</dbReference>
<sequence length="379" mass="42697">MVELSTLLIHADDKNNRVTDVAPPINVTTTFRYEEQDLIPIIEREDMSFLDERPVYSREGHPNGTRLETLFSEYLGGHAVIYSSGLSAYFAAIMSFNPKRIFMSQNYHGCIAIAEMFQRNGMVKKYTLDEIEQYAEKGDIVHLESPVNPFGTSYDIEAFAKRAHAKGALLLVDGTFAPPPLQNVWDFGADIVMHSATKYFGGHSDLLGGVLVVKDKKRQELLKEDRINLGTNIANLESYLLLRSLRTFEMRIMKQSENVTKIVKYLDENKGKYGKVLRDITHSSLQKEDFVKKQLKGGYNPVFSITLNTVEQCKSFASQLKYFQHATSLGGVESLVEWRALSDPHIDQTLVRVSVGCESADDLIKDLASALQNLQDEAN</sequence>
<dbReference type="FunCoup" id="A7THV7">
    <property type="interactions" value="198"/>
</dbReference>
<dbReference type="InParanoid" id="A7THV7"/>
<organism evidence="6">
    <name type="scientific">Vanderwaltozyma polyspora (strain ATCC 22028 / DSM 70294 / BCRC 21397 / CBS 2163 / NBRC 10782 / NRRL Y-8283 / UCD 57-17)</name>
    <name type="common">Kluyveromyces polysporus</name>
    <dbReference type="NCBI Taxonomy" id="436907"/>
    <lineage>
        <taxon>Eukaryota</taxon>
        <taxon>Fungi</taxon>
        <taxon>Dikarya</taxon>
        <taxon>Ascomycota</taxon>
        <taxon>Saccharomycotina</taxon>
        <taxon>Saccharomycetes</taxon>
        <taxon>Saccharomycetales</taxon>
        <taxon>Saccharomycetaceae</taxon>
        <taxon>Vanderwaltozyma</taxon>
    </lineage>
</organism>
<evidence type="ECO:0000256" key="1">
    <source>
        <dbReference type="ARBA" id="ARBA00001933"/>
    </source>
</evidence>
<dbReference type="GO" id="GO:0019346">
    <property type="term" value="P:transsulfuration"/>
    <property type="evidence" value="ECO:0007669"/>
    <property type="project" value="InterPro"/>
</dbReference>
<comment type="similarity">
    <text evidence="4">Belongs to the trans-sulfuration enzymes family.</text>
</comment>
<reference evidence="5 6" key="1">
    <citation type="journal article" date="2007" name="Proc. Natl. Acad. Sci. U.S.A.">
        <title>Independent sorting-out of thousands of duplicated gene pairs in two yeast species descended from a whole-genome duplication.</title>
        <authorList>
            <person name="Scannell D.R."/>
            <person name="Frank A.C."/>
            <person name="Conant G.C."/>
            <person name="Byrne K.P."/>
            <person name="Woolfit M."/>
            <person name="Wolfe K.H."/>
        </authorList>
    </citation>
    <scope>NUCLEOTIDE SEQUENCE [LARGE SCALE GENOMIC DNA]</scope>
    <source>
        <strain evidence="6">ATCC 22028 / DSM 70294 / BCRC 21397 / CBS 2163 / NBRC 10782 / NRRL Y-8283 / UCD 57-17</strain>
    </source>
</reference>
<dbReference type="InterPro" id="IPR015424">
    <property type="entry name" value="PyrdxlP-dep_Trfase"/>
</dbReference>
<dbReference type="AlphaFoldDB" id="A7THV7"/>
<dbReference type="RefSeq" id="XP_001645977.1">
    <property type="nucleotide sequence ID" value="XM_001645927.1"/>
</dbReference>
<dbReference type="FunFam" id="3.40.640.10:FF:000072">
    <property type="entry name" value="Putative cystathionine beta-lyase"/>
    <property type="match status" value="1"/>
</dbReference>
<evidence type="ECO:0000313" key="5">
    <source>
        <dbReference type="EMBL" id="EDO18119.1"/>
    </source>
</evidence>
<dbReference type="GeneID" id="5546389"/>
<dbReference type="Pfam" id="PF01053">
    <property type="entry name" value="Cys_Met_Meta_PP"/>
    <property type="match status" value="1"/>
</dbReference>
<dbReference type="PROSITE" id="PS00868">
    <property type="entry name" value="CYS_MET_METAB_PP"/>
    <property type="match status" value="1"/>
</dbReference>
<accession>A7THV7</accession>
<dbReference type="PhylomeDB" id="A7THV7"/>
<dbReference type="FunFam" id="3.90.1150.10:FF:000066">
    <property type="entry name" value="Putative cystathionine beta-lyase"/>
    <property type="match status" value="1"/>
</dbReference>
<comment type="cofactor">
    <cofactor evidence="1 4">
        <name>pyridoxal 5'-phosphate</name>
        <dbReference type="ChEBI" id="CHEBI:597326"/>
    </cofactor>
</comment>